<sequence length="232" mass="26858" precursor="true">MNPIISISVLFITVLLAAGVFFFINKQKKQAKAETQDQVTAQKFTNVKDILVKYLYARDGYIFMALKMEHFSIDLFSKREKALLTRQLTADLSGDQQTFKFIAASRPVDISPLINEYTERLISTTNQKQKEILRKEISVLSNYALSGEVIERQFYLMIWERFEEGSERSIFRRMQDIAGCFENSKVPVEILKEKEIVRLCNLINNPAYAHLEDMSYDTTFPILRDQGENLSS</sequence>
<protein>
    <submittedName>
        <fullName evidence="2">Uncharacterized protein</fullName>
    </submittedName>
</protein>
<organism evidence="2 3">
    <name type="scientific">Desulfitobacterium dehalogenans (strain ATCC 51507 / DSM 9161 / JW/IU-DC1)</name>
    <dbReference type="NCBI Taxonomy" id="756499"/>
    <lineage>
        <taxon>Bacteria</taxon>
        <taxon>Bacillati</taxon>
        <taxon>Bacillota</taxon>
        <taxon>Clostridia</taxon>
        <taxon>Eubacteriales</taxon>
        <taxon>Desulfitobacteriaceae</taxon>
        <taxon>Desulfitobacterium</taxon>
    </lineage>
</organism>
<dbReference type="RefSeq" id="WP_014794924.1">
    <property type="nucleotide sequence ID" value="NC_018017.1"/>
</dbReference>
<keyword evidence="1" id="KW-0472">Membrane</keyword>
<evidence type="ECO:0000313" key="3">
    <source>
        <dbReference type="Proteomes" id="UP000006053"/>
    </source>
</evidence>
<dbReference type="KEGG" id="ddh:Desde_3152"/>
<proteinExistence type="predicted"/>
<reference evidence="2 3" key="2">
    <citation type="journal article" date="2015" name="J. Bacteriol.">
        <title>Genomic, proteomic, and biochemical analysis of the organohalide respiratory pathway in Desulfitobacterium dehalogenans.</title>
        <authorList>
            <person name="Kruse T."/>
            <person name="van de Pas B.A."/>
            <person name="Atteia A."/>
            <person name="Krab K."/>
            <person name="Hagen W.R."/>
            <person name="Goodwin L."/>
            <person name="Chain P."/>
            <person name="Boeren S."/>
            <person name="Maphosa F."/>
            <person name="Schraa G."/>
            <person name="de Vos W.M."/>
            <person name="van der Oost J."/>
            <person name="Smidt H."/>
            <person name="Stams A.J."/>
        </authorList>
    </citation>
    <scope>NUCLEOTIDE SEQUENCE [LARGE SCALE GENOMIC DNA]</scope>
    <source>
        <strain evidence="3">ATCC 51507 / DSM 9161 / JW/IU-DC1</strain>
    </source>
</reference>
<keyword evidence="1" id="KW-0812">Transmembrane</keyword>
<evidence type="ECO:0000256" key="1">
    <source>
        <dbReference type="SAM" id="Phobius"/>
    </source>
</evidence>
<dbReference type="HOGENOM" id="CLU_106686_0_0_9"/>
<keyword evidence="3" id="KW-1185">Reference proteome</keyword>
<gene>
    <name evidence="2" type="ordered locus">Desde_3152</name>
</gene>
<dbReference type="AlphaFoldDB" id="I4ABV9"/>
<feature type="transmembrane region" description="Helical" evidence="1">
    <location>
        <begin position="6"/>
        <end position="24"/>
    </location>
</feature>
<dbReference type="Proteomes" id="UP000006053">
    <property type="component" value="Chromosome"/>
</dbReference>
<dbReference type="eggNOG" id="ENOG502ZC2X">
    <property type="taxonomic scope" value="Bacteria"/>
</dbReference>
<evidence type="ECO:0000313" key="2">
    <source>
        <dbReference type="EMBL" id="AFM01444.1"/>
    </source>
</evidence>
<reference evidence="3" key="1">
    <citation type="submission" date="2012-06" db="EMBL/GenBank/DDBJ databases">
        <title>Complete sequence of Desulfitobacterium dehalogenans ATCC 51507.</title>
        <authorList>
            <person name="Lucas S."/>
            <person name="Han J."/>
            <person name="Lapidus A."/>
            <person name="Cheng J.-F."/>
            <person name="Goodwin L."/>
            <person name="Pitluck S."/>
            <person name="Peters L."/>
            <person name="Ovchinnikova G."/>
            <person name="Teshima H."/>
            <person name="Detter J.C."/>
            <person name="Han C."/>
            <person name="Tapia R."/>
            <person name="Land M."/>
            <person name="Hauser L."/>
            <person name="Kyrpides N."/>
            <person name="Ivanova N."/>
            <person name="Pagani I."/>
            <person name="Kruse T."/>
            <person name="de Vos W.M."/>
            <person name="Smidt H."/>
            <person name="Woyke T."/>
        </authorList>
    </citation>
    <scope>NUCLEOTIDE SEQUENCE [LARGE SCALE GENOMIC DNA]</scope>
    <source>
        <strain evidence="3">ATCC 51507 / DSM 9161 / JW/IU-DC1</strain>
    </source>
</reference>
<name>I4ABV9_DESDJ</name>
<accession>I4ABV9</accession>
<dbReference type="OrthoDB" id="2578816at2"/>
<dbReference type="STRING" id="756499.Desde_3152"/>
<keyword evidence="1" id="KW-1133">Transmembrane helix</keyword>
<dbReference type="EMBL" id="CP003348">
    <property type="protein sequence ID" value="AFM01444.1"/>
    <property type="molecule type" value="Genomic_DNA"/>
</dbReference>